<feature type="compositionally biased region" description="Basic and acidic residues" evidence="2">
    <location>
        <begin position="25"/>
        <end position="37"/>
    </location>
</feature>
<dbReference type="STRING" id="329046.A0A1Y2D3Q2"/>
<organism evidence="3 4">
    <name type="scientific">Rhizoclosmatium globosum</name>
    <dbReference type="NCBI Taxonomy" id="329046"/>
    <lineage>
        <taxon>Eukaryota</taxon>
        <taxon>Fungi</taxon>
        <taxon>Fungi incertae sedis</taxon>
        <taxon>Chytridiomycota</taxon>
        <taxon>Chytridiomycota incertae sedis</taxon>
        <taxon>Chytridiomycetes</taxon>
        <taxon>Chytridiales</taxon>
        <taxon>Chytriomycetaceae</taxon>
        <taxon>Rhizoclosmatium</taxon>
    </lineage>
</organism>
<dbReference type="EMBL" id="MCGO01000001">
    <property type="protein sequence ID" value="ORY53847.1"/>
    <property type="molecule type" value="Genomic_DNA"/>
</dbReference>
<dbReference type="GO" id="GO:0005778">
    <property type="term" value="C:peroxisomal membrane"/>
    <property type="evidence" value="ECO:0007669"/>
    <property type="project" value="TreeGrafter"/>
</dbReference>
<keyword evidence="4" id="KW-1185">Reference proteome</keyword>
<gene>
    <name evidence="3" type="ORF">BCR33DRAFT_10076</name>
</gene>
<dbReference type="InterPro" id="IPR006708">
    <property type="entry name" value="Pex19"/>
</dbReference>
<dbReference type="PANTHER" id="PTHR12774:SF2">
    <property type="entry name" value="PEROXISOMAL BIOGENESIS FACTOR 19"/>
    <property type="match status" value="1"/>
</dbReference>
<dbReference type="GO" id="GO:0045046">
    <property type="term" value="P:protein import into peroxisome membrane"/>
    <property type="evidence" value="ECO:0007669"/>
    <property type="project" value="TreeGrafter"/>
</dbReference>
<dbReference type="AlphaFoldDB" id="A0A1Y2D3Q2"/>
<evidence type="ECO:0000256" key="1">
    <source>
        <dbReference type="SAM" id="Coils"/>
    </source>
</evidence>
<dbReference type="Proteomes" id="UP000193642">
    <property type="component" value="Unassembled WGS sequence"/>
</dbReference>
<accession>A0A1Y2D3Q2</accession>
<dbReference type="InterPro" id="IPR038322">
    <property type="entry name" value="Pex19_C_sf"/>
</dbReference>
<dbReference type="Gene3D" id="1.20.120.900">
    <property type="entry name" value="Pex19, mPTS binding domain"/>
    <property type="match status" value="1"/>
</dbReference>
<protein>
    <submittedName>
        <fullName evidence="3">Pex19 protein</fullName>
    </submittedName>
</protein>
<reference evidence="3 4" key="1">
    <citation type="submission" date="2016-07" db="EMBL/GenBank/DDBJ databases">
        <title>Pervasive Adenine N6-methylation of Active Genes in Fungi.</title>
        <authorList>
            <consortium name="DOE Joint Genome Institute"/>
            <person name="Mondo S.J."/>
            <person name="Dannebaum R.O."/>
            <person name="Kuo R.C."/>
            <person name="Labutti K."/>
            <person name="Haridas S."/>
            <person name="Kuo A."/>
            <person name="Salamov A."/>
            <person name="Ahrendt S.R."/>
            <person name="Lipzen A."/>
            <person name="Sullivan W."/>
            <person name="Andreopoulos W.B."/>
            <person name="Clum A."/>
            <person name="Lindquist E."/>
            <person name="Daum C."/>
            <person name="Ramamoorthy G.K."/>
            <person name="Gryganskyi A."/>
            <person name="Culley D."/>
            <person name="Magnuson J.K."/>
            <person name="James T.Y."/>
            <person name="O'Malley M.A."/>
            <person name="Stajich J.E."/>
            <person name="Spatafora J.W."/>
            <person name="Visel A."/>
            <person name="Grigoriev I.V."/>
        </authorList>
    </citation>
    <scope>NUCLEOTIDE SEQUENCE [LARGE SCALE GENOMIC DNA]</scope>
    <source>
        <strain evidence="3 4">JEL800</strain>
    </source>
</reference>
<dbReference type="Pfam" id="PF04614">
    <property type="entry name" value="Pex19"/>
    <property type="match status" value="1"/>
</dbReference>
<comment type="caution">
    <text evidence="3">The sequence shown here is derived from an EMBL/GenBank/DDBJ whole genome shotgun (WGS) entry which is preliminary data.</text>
</comment>
<dbReference type="GO" id="GO:0033328">
    <property type="term" value="F:peroxisome membrane targeting sequence binding"/>
    <property type="evidence" value="ECO:0007669"/>
    <property type="project" value="TreeGrafter"/>
</dbReference>
<evidence type="ECO:0000313" key="4">
    <source>
        <dbReference type="Proteomes" id="UP000193642"/>
    </source>
</evidence>
<dbReference type="OrthoDB" id="21292at2759"/>
<dbReference type="PANTHER" id="PTHR12774">
    <property type="entry name" value="PEROXISOMAL BIOGENESIS FACTOR 19"/>
    <property type="match status" value="1"/>
</dbReference>
<keyword evidence="1" id="KW-0175">Coiled coil</keyword>
<feature type="coiled-coil region" evidence="1">
    <location>
        <begin position="38"/>
        <end position="89"/>
    </location>
</feature>
<feature type="region of interest" description="Disordered" evidence="2">
    <location>
        <begin position="1"/>
        <end position="37"/>
    </location>
</feature>
<evidence type="ECO:0000256" key="2">
    <source>
        <dbReference type="SAM" id="MobiDB-lite"/>
    </source>
</evidence>
<evidence type="ECO:0000313" key="3">
    <source>
        <dbReference type="EMBL" id="ORY53847.1"/>
    </source>
</evidence>
<proteinExistence type="predicted"/>
<sequence>MEKLLADFAKASGNSADDSDNVPSADEKQHTDKKHDFHAAINDTLENLKDSKVKVETELNNSQQQEPGSEDMEAMMKELEEMMGSAEFEDMFGSVMGQLMSRDLLYEPMKDLATKYPEYLQENKSNIPKADYERYKAQHLIVVDIMKVYDDESVTGDEEQKRVGDLMQKMQELGNPPEGIMKELTPGMEVGPDGLPKFPMPGMPGGNVPDCCIM</sequence>
<name>A0A1Y2D3Q2_9FUNG</name>